<dbReference type="AlphaFoldDB" id="A0A2T8I1C7"/>
<dbReference type="Gramene" id="PVH31476">
    <property type="protein sequence ID" value="PVH31476"/>
    <property type="gene ID" value="PAHAL_9G155200"/>
</dbReference>
<protein>
    <submittedName>
        <fullName evidence="1">Uncharacterized protein</fullName>
    </submittedName>
</protein>
<organism evidence="1">
    <name type="scientific">Panicum hallii</name>
    <dbReference type="NCBI Taxonomy" id="206008"/>
    <lineage>
        <taxon>Eukaryota</taxon>
        <taxon>Viridiplantae</taxon>
        <taxon>Streptophyta</taxon>
        <taxon>Embryophyta</taxon>
        <taxon>Tracheophyta</taxon>
        <taxon>Spermatophyta</taxon>
        <taxon>Magnoliopsida</taxon>
        <taxon>Liliopsida</taxon>
        <taxon>Poales</taxon>
        <taxon>Poaceae</taxon>
        <taxon>PACMAD clade</taxon>
        <taxon>Panicoideae</taxon>
        <taxon>Panicodae</taxon>
        <taxon>Paniceae</taxon>
        <taxon>Panicinae</taxon>
        <taxon>Panicum</taxon>
        <taxon>Panicum sect. Panicum</taxon>
    </lineage>
</organism>
<dbReference type="Proteomes" id="UP000243499">
    <property type="component" value="Chromosome 9"/>
</dbReference>
<gene>
    <name evidence="1" type="ORF">PAHAL_9G155200</name>
</gene>
<name>A0A2T8I1C7_9POAL</name>
<dbReference type="EMBL" id="CM008054">
    <property type="protein sequence ID" value="PVH31476.1"/>
    <property type="molecule type" value="Genomic_DNA"/>
</dbReference>
<accession>A0A2T8I1C7</accession>
<proteinExistence type="predicted"/>
<sequence>MHLLSLYISSSRKGLISVLLLGHEVINTDDIKICYIKYFTRQTEATFFQP</sequence>
<evidence type="ECO:0000313" key="1">
    <source>
        <dbReference type="EMBL" id="PVH31476.1"/>
    </source>
</evidence>
<reference evidence="1" key="1">
    <citation type="submission" date="2018-04" db="EMBL/GenBank/DDBJ databases">
        <title>WGS assembly of Panicum hallii.</title>
        <authorList>
            <person name="Lovell J."/>
            <person name="Jenkins J."/>
            <person name="Lowry D."/>
            <person name="Mamidi S."/>
            <person name="Sreedasyam A."/>
            <person name="Weng X."/>
            <person name="Barry K."/>
            <person name="Bonette J."/>
            <person name="Campitelli B."/>
            <person name="Daum C."/>
            <person name="Gordon S."/>
            <person name="Gould B."/>
            <person name="Lipzen A."/>
            <person name="Macqueen A."/>
            <person name="Palacio-Mejia J."/>
            <person name="Plott C."/>
            <person name="Shakirov E."/>
            <person name="Shu S."/>
            <person name="Yoshinaga Y."/>
            <person name="Zane M."/>
            <person name="Rokhsar D."/>
            <person name="Grimwood J."/>
            <person name="Schmutz J."/>
            <person name="Juenger T."/>
        </authorList>
    </citation>
    <scope>NUCLEOTIDE SEQUENCE [LARGE SCALE GENOMIC DNA]</scope>
    <source>
        <strain evidence="1">FIL2</strain>
    </source>
</reference>